<sequence>MAAFGHDRKVCGKLLCPTPKSDQKMIGKRTDSEASFLGLNWEGNPPQPVNGLLHLHFGHYLKRVEVRS</sequence>
<accession>A0A2P5WRT3</accession>
<dbReference type="Proteomes" id="UP000239757">
    <property type="component" value="Unassembled WGS sequence"/>
</dbReference>
<organism evidence="1 2">
    <name type="scientific">Gossypium barbadense</name>
    <name type="common">Sea Island cotton</name>
    <name type="synonym">Hibiscus barbadensis</name>
    <dbReference type="NCBI Taxonomy" id="3634"/>
    <lineage>
        <taxon>Eukaryota</taxon>
        <taxon>Viridiplantae</taxon>
        <taxon>Streptophyta</taxon>
        <taxon>Embryophyta</taxon>
        <taxon>Tracheophyta</taxon>
        <taxon>Spermatophyta</taxon>
        <taxon>Magnoliopsida</taxon>
        <taxon>eudicotyledons</taxon>
        <taxon>Gunneridae</taxon>
        <taxon>Pentapetalae</taxon>
        <taxon>rosids</taxon>
        <taxon>malvids</taxon>
        <taxon>Malvales</taxon>
        <taxon>Malvaceae</taxon>
        <taxon>Malvoideae</taxon>
        <taxon>Gossypium</taxon>
    </lineage>
</organism>
<proteinExistence type="predicted"/>
<reference evidence="1 2" key="1">
    <citation type="submission" date="2015-01" db="EMBL/GenBank/DDBJ databases">
        <title>Genome of allotetraploid Gossypium barbadense reveals genomic plasticity and fiber elongation in cotton evolution.</title>
        <authorList>
            <person name="Chen X."/>
            <person name="Liu X."/>
            <person name="Zhao B."/>
            <person name="Zheng H."/>
            <person name="Hu Y."/>
            <person name="Lu G."/>
            <person name="Yang C."/>
            <person name="Chen J."/>
            <person name="Shan C."/>
            <person name="Zhang L."/>
            <person name="Zhou Y."/>
            <person name="Wang L."/>
            <person name="Guo W."/>
            <person name="Bai Y."/>
            <person name="Ruan J."/>
            <person name="Shangguan X."/>
            <person name="Mao Y."/>
            <person name="Jiang J."/>
            <person name="Zhu Y."/>
            <person name="Lei J."/>
            <person name="Kang H."/>
            <person name="Chen S."/>
            <person name="He X."/>
            <person name="Wang R."/>
            <person name="Wang Y."/>
            <person name="Chen J."/>
            <person name="Wang L."/>
            <person name="Yu S."/>
            <person name="Wang B."/>
            <person name="Wei J."/>
            <person name="Song S."/>
            <person name="Lu X."/>
            <person name="Gao Z."/>
            <person name="Gu W."/>
            <person name="Deng X."/>
            <person name="Ma D."/>
            <person name="Wang S."/>
            <person name="Liang W."/>
            <person name="Fang L."/>
            <person name="Cai C."/>
            <person name="Zhu X."/>
            <person name="Zhou B."/>
            <person name="Zhang Y."/>
            <person name="Chen Z."/>
            <person name="Xu S."/>
            <person name="Zhu R."/>
            <person name="Wang S."/>
            <person name="Zhang T."/>
            <person name="Zhao G."/>
        </authorList>
    </citation>
    <scope>NUCLEOTIDE SEQUENCE [LARGE SCALE GENOMIC DNA]</scope>
    <source>
        <strain evidence="2">cv. Xinhai21</strain>
        <tissue evidence="1">Leaf</tissue>
    </source>
</reference>
<dbReference type="EMBL" id="KZ666728">
    <property type="protein sequence ID" value="PPR93783.1"/>
    <property type="molecule type" value="Genomic_DNA"/>
</dbReference>
<evidence type="ECO:0000313" key="2">
    <source>
        <dbReference type="Proteomes" id="UP000239757"/>
    </source>
</evidence>
<name>A0A2P5WRT3_GOSBA</name>
<protein>
    <submittedName>
        <fullName evidence="1">Uncharacterized protein</fullName>
    </submittedName>
</protein>
<dbReference type="AlphaFoldDB" id="A0A2P5WRT3"/>
<evidence type="ECO:0000313" key="1">
    <source>
        <dbReference type="EMBL" id="PPR93783.1"/>
    </source>
</evidence>
<gene>
    <name evidence="1" type="ORF">GOBAR_AA26889</name>
</gene>